<evidence type="ECO:0000313" key="3">
    <source>
        <dbReference type="EMBL" id="SFK38589.1"/>
    </source>
</evidence>
<dbReference type="EMBL" id="FOKJ01000002">
    <property type="protein sequence ID" value="SFA73038.1"/>
    <property type="molecule type" value="Genomic_DNA"/>
</dbReference>
<gene>
    <name evidence="2" type="ORF">SAMN04244571_00157</name>
    <name evidence="3" type="ORF">SAMN04244574_00422</name>
</gene>
<name>A0A1I3Z4Z5_9GAMM</name>
<dbReference type="AlphaFoldDB" id="A0A1I3Z4Z5"/>
<evidence type="ECO:0000313" key="4">
    <source>
        <dbReference type="Proteomes" id="UP000198861"/>
    </source>
</evidence>
<evidence type="ECO:0000313" key="5">
    <source>
        <dbReference type="Proteomes" id="UP000199579"/>
    </source>
</evidence>
<dbReference type="Proteomes" id="UP000198861">
    <property type="component" value="Unassembled WGS sequence"/>
</dbReference>
<proteinExistence type="predicted"/>
<dbReference type="EMBL" id="FOSX01000003">
    <property type="protein sequence ID" value="SFK38589.1"/>
    <property type="molecule type" value="Genomic_DNA"/>
</dbReference>
<feature type="region of interest" description="Disordered" evidence="1">
    <location>
        <begin position="1"/>
        <end position="30"/>
    </location>
</feature>
<evidence type="ECO:0000313" key="2">
    <source>
        <dbReference type="EMBL" id="SFA73038.1"/>
    </source>
</evidence>
<evidence type="ECO:0008006" key="6">
    <source>
        <dbReference type="Google" id="ProtNLM"/>
    </source>
</evidence>
<reference evidence="2 4" key="2">
    <citation type="submission" date="2016-10" db="EMBL/GenBank/DDBJ databases">
        <authorList>
            <person name="Varghese N."/>
            <person name="Submissions S."/>
        </authorList>
    </citation>
    <scope>NUCLEOTIDE SEQUENCE [LARGE SCALE GENOMIC DNA]</scope>
    <source>
        <strain evidence="2 4">DSM 282</strain>
    </source>
</reference>
<keyword evidence="4" id="KW-1185">Reference proteome</keyword>
<sequence>MENATLHDIRAKSLTDAKREGKGATKLAGHADPRMIDRYIRLREIDVADGPILLRKKPSKTEQQAG</sequence>
<dbReference type="Proteomes" id="UP000199579">
    <property type="component" value="Unassembled WGS sequence"/>
</dbReference>
<dbReference type="RefSeq" id="WP_211482158.1">
    <property type="nucleotide sequence ID" value="NZ_FOKJ01000002.1"/>
</dbReference>
<reference evidence="3 5" key="1">
    <citation type="submission" date="2016-10" db="EMBL/GenBank/DDBJ databases">
        <authorList>
            <person name="de Groot N.N."/>
        </authorList>
    </citation>
    <scope>NUCLEOTIDE SEQUENCE [LARGE SCALE GENOMIC DNA]</scope>
    <source>
        <strain evidence="3 5">DSM 381</strain>
    </source>
</reference>
<organism evidence="3 5">
    <name type="scientific">Azotobacter beijerinckii</name>
    <dbReference type="NCBI Taxonomy" id="170623"/>
    <lineage>
        <taxon>Bacteria</taxon>
        <taxon>Pseudomonadati</taxon>
        <taxon>Pseudomonadota</taxon>
        <taxon>Gammaproteobacteria</taxon>
        <taxon>Pseudomonadales</taxon>
        <taxon>Pseudomonadaceae</taxon>
        <taxon>Azotobacter</taxon>
    </lineage>
</organism>
<evidence type="ECO:0000256" key="1">
    <source>
        <dbReference type="SAM" id="MobiDB-lite"/>
    </source>
</evidence>
<protein>
    <recommendedName>
        <fullName evidence="6">Phage integrase family protein</fullName>
    </recommendedName>
</protein>
<accession>A0A1I3Z4Z5</accession>